<reference evidence="2" key="1">
    <citation type="journal article" date="2020" name="Fungal Divers.">
        <title>Resolving the Mortierellaceae phylogeny through synthesis of multi-gene phylogenetics and phylogenomics.</title>
        <authorList>
            <person name="Vandepol N."/>
            <person name="Liber J."/>
            <person name="Desiro A."/>
            <person name="Na H."/>
            <person name="Kennedy M."/>
            <person name="Barry K."/>
            <person name="Grigoriev I.V."/>
            <person name="Miller A.N."/>
            <person name="O'Donnell K."/>
            <person name="Stajich J.E."/>
            <person name="Bonito G."/>
        </authorList>
    </citation>
    <scope>NUCLEOTIDE SEQUENCE</scope>
    <source>
        <strain evidence="2">NVP1</strain>
    </source>
</reference>
<comment type="caution">
    <text evidence="2">The sequence shown here is derived from an EMBL/GenBank/DDBJ whole genome shotgun (WGS) entry which is preliminary data.</text>
</comment>
<name>A0A9P5SLP4_9FUNG</name>
<dbReference type="EMBL" id="JAAAUY010000351">
    <property type="protein sequence ID" value="KAF9331073.1"/>
    <property type="molecule type" value="Genomic_DNA"/>
</dbReference>
<feature type="region of interest" description="Disordered" evidence="1">
    <location>
        <begin position="1"/>
        <end position="75"/>
    </location>
</feature>
<evidence type="ECO:0000313" key="2">
    <source>
        <dbReference type="EMBL" id="KAF9331073.1"/>
    </source>
</evidence>
<accession>A0A9P5SLP4</accession>
<feature type="compositionally biased region" description="Basic and acidic residues" evidence="1">
    <location>
        <begin position="50"/>
        <end position="61"/>
    </location>
</feature>
<dbReference type="Proteomes" id="UP000696485">
    <property type="component" value="Unassembled WGS sequence"/>
</dbReference>
<feature type="compositionally biased region" description="Basic and acidic residues" evidence="1">
    <location>
        <begin position="117"/>
        <end position="129"/>
    </location>
</feature>
<dbReference type="AlphaFoldDB" id="A0A9P5SLP4"/>
<gene>
    <name evidence="2" type="ORF">BG006_006057</name>
</gene>
<sequence length="229" mass="25928">MTSPLEYDRLDQDEYFQEQPHSAHAIGGQGSFAEGLPVGMNRRKRSSSGAEKRQPMARVEEGNMEGEPFQAAGRRNYLDYDDDEDMDEEFAEGRSRKRISRTDSDLSSQGFSGHPQDQSKDSTWRETTPRRRPHSLVVLPRGRSEIVLQSAFSAFSNLRIFSTISVISTINTFNTCNILSALQSPRFSASTSLIFSTRVIYFQIFAYRIPISVSVIQRIFSLANYNSFA</sequence>
<keyword evidence="3" id="KW-1185">Reference proteome</keyword>
<organism evidence="2 3">
    <name type="scientific">Podila minutissima</name>
    <dbReference type="NCBI Taxonomy" id="64525"/>
    <lineage>
        <taxon>Eukaryota</taxon>
        <taxon>Fungi</taxon>
        <taxon>Fungi incertae sedis</taxon>
        <taxon>Mucoromycota</taxon>
        <taxon>Mortierellomycotina</taxon>
        <taxon>Mortierellomycetes</taxon>
        <taxon>Mortierellales</taxon>
        <taxon>Mortierellaceae</taxon>
        <taxon>Podila</taxon>
    </lineage>
</organism>
<proteinExistence type="predicted"/>
<feature type="region of interest" description="Disordered" evidence="1">
    <location>
        <begin position="87"/>
        <end position="132"/>
    </location>
</feature>
<evidence type="ECO:0000313" key="3">
    <source>
        <dbReference type="Proteomes" id="UP000696485"/>
    </source>
</evidence>
<evidence type="ECO:0000256" key="1">
    <source>
        <dbReference type="SAM" id="MobiDB-lite"/>
    </source>
</evidence>
<protein>
    <submittedName>
        <fullName evidence="2">Uncharacterized protein</fullName>
    </submittedName>
</protein>
<feature type="compositionally biased region" description="Basic and acidic residues" evidence="1">
    <location>
        <begin position="1"/>
        <end position="12"/>
    </location>
</feature>